<keyword evidence="17" id="KW-1185">Reference proteome</keyword>
<dbReference type="InterPro" id="IPR036950">
    <property type="entry name" value="PBP_transglycosylase"/>
</dbReference>
<accession>A0AA51NBI2</accession>
<dbReference type="InterPro" id="IPR011815">
    <property type="entry name" value="PBP_1c"/>
</dbReference>
<dbReference type="InterPro" id="IPR009647">
    <property type="entry name" value="PBP_C"/>
</dbReference>
<dbReference type="Gene3D" id="3.40.710.10">
    <property type="entry name" value="DD-peptidase/beta-lactamase superfamily"/>
    <property type="match status" value="1"/>
</dbReference>
<dbReference type="SUPFAM" id="SSF53955">
    <property type="entry name" value="Lysozyme-like"/>
    <property type="match status" value="1"/>
</dbReference>
<keyword evidence="5" id="KW-0645">Protease</keyword>
<dbReference type="InterPro" id="IPR050396">
    <property type="entry name" value="Glycosyltr_51/Transpeptidase"/>
</dbReference>
<dbReference type="KEGG" id="msaa:QYS49_31915"/>
<evidence type="ECO:0000259" key="15">
    <source>
        <dbReference type="Pfam" id="PF06832"/>
    </source>
</evidence>
<dbReference type="GO" id="GO:0009252">
    <property type="term" value="P:peptidoglycan biosynthetic process"/>
    <property type="evidence" value="ECO:0007669"/>
    <property type="project" value="InterPro"/>
</dbReference>
<evidence type="ECO:0000256" key="2">
    <source>
        <dbReference type="ARBA" id="ARBA00007090"/>
    </source>
</evidence>
<keyword evidence="7" id="KW-0808">Transferase</keyword>
<gene>
    <name evidence="16" type="primary">pbpC</name>
    <name evidence="16" type="ORF">QYS49_31915</name>
</gene>
<keyword evidence="12" id="KW-0812">Transmembrane</keyword>
<feature type="transmembrane region" description="Helical" evidence="12">
    <location>
        <begin position="12"/>
        <end position="28"/>
    </location>
</feature>
<keyword evidence="4" id="KW-0121">Carboxypeptidase</keyword>
<dbReference type="InterPro" id="IPR023346">
    <property type="entry name" value="Lysozyme-like_dom_sf"/>
</dbReference>
<dbReference type="Gene3D" id="1.10.3810.10">
    <property type="entry name" value="Biosynthetic peptidoglycan transglycosylase-like"/>
    <property type="match status" value="1"/>
</dbReference>
<feature type="domain" description="Penicillin-binding protein transpeptidase" evidence="13">
    <location>
        <begin position="303"/>
        <end position="543"/>
    </location>
</feature>
<reference evidence="16 17" key="1">
    <citation type="submission" date="2023-08" db="EMBL/GenBank/DDBJ databases">
        <title>Comparative genomics and taxonomic characterization of three novel marine species of genus Marivirga.</title>
        <authorList>
            <person name="Muhammad N."/>
            <person name="Kim S.-G."/>
        </authorList>
    </citation>
    <scope>NUCLEOTIDE SEQUENCE [LARGE SCALE GENOMIC DNA]</scope>
    <source>
        <strain evidence="16 17">BDSF4-3</strain>
    </source>
</reference>
<evidence type="ECO:0000313" key="16">
    <source>
        <dbReference type="EMBL" id="WMN11960.1"/>
    </source>
</evidence>
<dbReference type="GO" id="GO:0008955">
    <property type="term" value="F:peptidoglycan glycosyltransferase activity"/>
    <property type="evidence" value="ECO:0007669"/>
    <property type="project" value="UniProtKB-EC"/>
</dbReference>
<dbReference type="SUPFAM" id="SSF56601">
    <property type="entry name" value="beta-lactamase/transpeptidase-like"/>
    <property type="match status" value="1"/>
</dbReference>
<dbReference type="Pfam" id="PF00912">
    <property type="entry name" value="Transgly"/>
    <property type="match status" value="1"/>
</dbReference>
<keyword evidence="9" id="KW-0511">Multifunctional enzyme</keyword>
<evidence type="ECO:0000256" key="6">
    <source>
        <dbReference type="ARBA" id="ARBA00022676"/>
    </source>
</evidence>
<keyword evidence="12" id="KW-1133">Transmembrane helix</keyword>
<comment type="pathway">
    <text evidence="1">Cell wall biogenesis; peptidoglycan biosynthesis.</text>
</comment>
<dbReference type="NCBIfam" id="TIGR02073">
    <property type="entry name" value="PBP_1c"/>
    <property type="match status" value="1"/>
</dbReference>
<feature type="domain" description="Penicillin-binding C-terminal" evidence="15">
    <location>
        <begin position="686"/>
        <end position="764"/>
    </location>
</feature>
<dbReference type="EMBL" id="CP129971">
    <property type="protein sequence ID" value="WMN11960.1"/>
    <property type="molecule type" value="Genomic_DNA"/>
</dbReference>
<evidence type="ECO:0000256" key="11">
    <source>
        <dbReference type="ARBA" id="ARBA00049902"/>
    </source>
</evidence>
<dbReference type="GO" id="GO:0006508">
    <property type="term" value="P:proteolysis"/>
    <property type="evidence" value="ECO:0007669"/>
    <property type="project" value="UniProtKB-KW"/>
</dbReference>
<sequence>MWRKWIKFKKWQWGLIIVISIAITYFSIPPGKPYFEVDYSTVVKSDDGSLLHVFLNKNEQWFLPPDTSSIPKKLEDAVLLYEDQNFHLHSGVDIGAVFRATYQNIRSGRIISGASTLPMQVVRLRHQNDRNIFYKVLEAIEAIKISFHFSKEKVLKMYLQHAPYGGNVIGFQTAAHKFFGKPIHSLTWSEAATLAVLPNSPGLIYPSKTNNRLFQKRNALLKKLFDKEYINELSYQLSILEPVPDEFITFKSSAPHAAFFLRSQYPAQKILNTTIDKNLQDKANYIAQKYEELYAADGIRNLACLIADSKTGEVKAYVGSPDFYDNANKGQVDGVRAYRSSGSILKPFLYALSMDEGLILPETFIRDLPTYFDGFSPNNASEDFQGVVTAKEALVKSLNIPAVRLLNSYGLFQFYSFLQEAGIKSLFRSADEYGLPLILGGAEVSVWDMVMLYRGFANEGKFSNNIILKDPESKSQKGAQLISAGSSYLTLDMLKDLKRPGSEYFWQKFNNAKDFSWKTGTSYGHKDAWAVGLNPEYTIAVWVGNFDGESNKNLSGANSAGPVLFDLLEALPSTSKEWFEFNEMDFREMKICSVSGFRASENCPKADAVYAPYGMRSMKSCDYHQKKYLSYNKDLQTCSACWDDLGAIPTKLLEYPPDIAYYLRRKGAFIESIPPHNPECSRYKAEISSKIIYPNMDAKLFLPVDFNGELQKVICKVGHTSSVNKVYWYLNEEYIGETDRQHKMAVTFKSGWNELKIVDDLGGEDLQKVFAVIKE</sequence>
<evidence type="ECO:0000259" key="13">
    <source>
        <dbReference type="Pfam" id="PF00905"/>
    </source>
</evidence>
<evidence type="ECO:0000256" key="5">
    <source>
        <dbReference type="ARBA" id="ARBA00022670"/>
    </source>
</evidence>
<dbReference type="AlphaFoldDB" id="A0AA51NBI2"/>
<dbReference type="Proteomes" id="UP001230496">
    <property type="component" value="Chromosome"/>
</dbReference>
<proteinExistence type="inferred from homology"/>
<protein>
    <recommendedName>
        <fullName evidence="10">peptidoglycan glycosyltransferase</fullName>
        <ecNumber evidence="10">2.4.99.28</ecNumber>
    </recommendedName>
</protein>
<keyword evidence="12" id="KW-0472">Membrane</keyword>
<keyword evidence="8" id="KW-0378">Hydrolase</keyword>
<dbReference type="GO" id="GO:0004180">
    <property type="term" value="F:carboxypeptidase activity"/>
    <property type="evidence" value="ECO:0007669"/>
    <property type="project" value="UniProtKB-KW"/>
</dbReference>
<dbReference type="Pfam" id="PF00905">
    <property type="entry name" value="Transpeptidase"/>
    <property type="match status" value="1"/>
</dbReference>
<dbReference type="Pfam" id="PF06832">
    <property type="entry name" value="BiPBP_C"/>
    <property type="match status" value="1"/>
</dbReference>
<keyword evidence="6" id="KW-0328">Glycosyltransferase</keyword>
<feature type="domain" description="Glycosyl transferase family 51" evidence="14">
    <location>
        <begin position="58"/>
        <end position="224"/>
    </location>
</feature>
<evidence type="ECO:0000256" key="9">
    <source>
        <dbReference type="ARBA" id="ARBA00023268"/>
    </source>
</evidence>
<dbReference type="GO" id="GO:0008658">
    <property type="term" value="F:penicillin binding"/>
    <property type="evidence" value="ECO:0007669"/>
    <property type="project" value="InterPro"/>
</dbReference>
<comment type="similarity">
    <text evidence="2">In the C-terminal section; belongs to the transpeptidase family.</text>
</comment>
<dbReference type="InterPro" id="IPR001264">
    <property type="entry name" value="Glyco_trans_51"/>
</dbReference>
<comment type="similarity">
    <text evidence="3">In the N-terminal section; belongs to the glycosyltransferase 51 family.</text>
</comment>
<evidence type="ECO:0000256" key="12">
    <source>
        <dbReference type="SAM" id="Phobius"/>
    </source>
</evidence>
<evidence type="ECO:0000256" key="4">
    <source>
        <dbReference type="ARBA" id="ARBA00022645"/>
    </source>
</evidence>
<evidence type="ECO:0000259" key="14">
    <source>
        <dbReference type="Pfam" id="PF00912"/>
    </source>
</evidence>
<evidence type="ECO:0000256" key="7">
    <source>
        <dbReference type="ARBA" id="ARBA00022679"/>
    </source>
</evidence>
<dbReference type="InterPro" id="IPR001460">
    <property type="entry name" value="PCN-bd_Tpept"/>
</dbReference>
<organism evidence="16 17">
    <name type="scientific">Marivirga salinarum</name>
    <dbReference type="NCBI Taxonomy" id="3059078"/>
    <lineage>
        <taxon>Bacteria</taxon>
        <taxon>Pseudomonadati</taxon>
        <taxon>Bacteroidota</taxon>
        <taxon>Cytophagia</taxon>
        <taxon>Cytophagales</taxon>
        <taxon>Marivirgaceae</taxon>
        <taxon>Marivirga</taxon>
    </lineage>
</organism>
<evidence type="ECO:0000256" key="10">
    <source>
        <dbReference type="ARBA" id="ARBA00044770"/>
    </source>
</evidence>
<evidence type="ECO:0000256" key="8">
    <source>
        <dbReference type="ARBA" id="ARBA00022801"/>
    </source>
</evidence>
<comment type="catalytic activity">
    <reaction evidence="11">
        <text>[GlcNAc-(1-&gt;4)-Mur2Ac(oyl-L-Ala-gamma-D-Glu-L-Lys-D-Ala-D-Ala)](n)-di-trans,octa-cis-undecaprenyl diphosphate + beta-D-GlcNAc-(1-&gt;4)-Mur2Ac(oyl-L-Ala-gamma-D-Glu-L-Lys-D-Ala-D-Ala)-di-trans,octa-cis-undecaprenyl diphosphate = [GlcNAc-(1-&gt;4)-Mur2Ac(oyl-L-Ala-gamma-D-Glu-L-Lys-D-Ala-D-Ala)](n+1)-di-trans,octa-cis-undecaprenyl diphosphate + di-trans,octa-cis-undecaprenyl diphosphate + H(+)</text>
        <dbReference type="Rhea" id="RHEA:23708"/>
        <dbReference type="Rhea" id="RHEA-COMP:9602"/>
        <dbReference type="Rhea" id="RHEA-COMP:9603"/>
        <dbReference type="ChEBI" id="CHEBI:15378"/>
        <dbReference type="ChEBI" id="CHEBI:58405"/>
        <dbReference type="ChEBI" id="CHEBI:60033"/>
        <dbReference type="ChEBI" id="CHEBI:78435"/>
        <dbReference type="EC" id="2.4.99.28"/>
    </reaction>
</comment>
<dbReference type="PANTHER" id="PTHR32282:SF15">
    <property type="entry name" value="PENICILLIN-BINDING PROTEIN 1C"/>
    <property type="match status" value="1"/>
</dbReference>
<dbReference type="GO" id="GO:0030288">
    <property type="term" value="C:outer membrane-bounded periplasmic space"/>
    <property type="evidence" value="ECO:0007669"/>
    <property type="project" value="TreeGrafter"/>
</dbReference>
<evidence type="ECO:0000313" key="17">
    <source>
        <dbReference type="Proteomes" id="UP001230496"/>
    </source>
</evidence>
<dbReference type="EC" id="2.4.99.28" evidence="10"/>
<dbReference type="RefSeq" id="WP_308349718.1">
    <property type="nucleotide sequence ID" value="NZ_CP129971.1"/>
</dbReference>
<evidence type="ECO:0000256" key="1">
    <source>
        <dbReference type="ARBA" id="ARBA00004752"/>
    </source>
</evidence>
<name>A0AA51NBI2_9BACT</name>
<dbReference type="PANTHER" id="PTHR32282">
    <property type="entry name" value="BINDING PROTEIN TRANSPEPTIDASE, PUTATIVE-RELATED"/>
    <property type="match status" value="1"/>
</dbReference>
<evidence type="ECO:0000256" key="3">
    <source>
        <dbReference type="ARBA" id="ARBA00007739"/>
    </source>
</evidence>
<dbReference type="InterPro" id="IPR012338">
    <property type="entry name" value="Beta-lactam/transpept-like"/>
</dbReference>